<dbReference type="STRING" id="1156394.T0QC83"/>
<dbReference type="EMBL" id="JH767151">
    <property type="protein sequence ID" value="EQC35469.1"/>
    <property type="molecule type" value="Genomic_DNA"/>
</dbReference>
<dbReference type="VEuPathDB" id="FungiDB:SDRG_07177"/>
<reference evidence="1 2" key="1">
    <citation type="submission" date="2012-04" db="EMBL/GenBank/DDBJ databases">
        <title>The Genome Sequence of Saprolegnia declina VS20.</title>
        <authorList>
            <consortium name="The Broad Institute Genome Sequencing Platform"/>
            <person name="Russ C."/>
            <person name="Nusbaum C."/>
            <person name="Tyler B."/>
            <person name="van West P."/>
            <person name="Dieguez-Uribeondo J."/>
            <person name="de Bruijn I."/>
            <person name="Tripathy S."/>
            <person name="Jiang R."/>
            <person name="Young S.K."/>
            <person name="Zeng Q."/>
            <person name="Gargeya S."/>
            <person name="Fitzgerald M."/>
            <person name="Haas B."/>
            <person name="Abouelleil A."/>
            <person name="Alvarado L."/>
            <person name="Arachchi H.M."/>
            <person name="Berlin A."/>
            <person name="Chapman S.B."/>
            <person name="Goldberg J."/>
            <person name="Griggs A."/>
            <person name="Gujja S."/>
            <person name="Hansen M."/>
            <person name="Howarth C."/>
            <person name="Imamovic A."/>
            <person name="Larimer J."/>
            <person name="McCowen C."/>
            <person name="Montmayeur A."/>
            <person name="Murphy C."/>
            <person name="Neiman D."/>
            <person name="Pearson M."/>
            <person name="Priest M."/>
            <person name="Roberts A."/>
            <person name="Saif S."/>
            <person name="Shea T."/>
            <person name="Sisk P."/>
            <person name="Sykes S."/>
            <person name="Wortman J."/>
            <person name="Nusbaum C."/>
            <person name="Birren B."/>
        </authorList>
    </citation>
    <scope>NUCLEOTIDE SEQUENCE [LARGE SCALE GENOMIC DNA]</scope>
    <source>
        <strain evidence="1 2">VS20</strain>
    </source>
</reference>
<dbReference type="eggNOG" id="KOG1797">
    <property type="taxonomic scope" value="Eukaryota"/>
</dbReference>
<sequence length="2030" mass="219786">MLEREELGAYALPPCSDEAVGSESAILADEVLSLHASAHGTSFVLGLPSATHLCDEGEVKPLPFLPSTVATSADGATVVGWLNPSCVSVYYEGRALMSRVVDMPSTPWRTFVLRSRVVGPHLFEFVLLVVCAKGHLVHLRIQNNVEHCTELANVTQWHPTLTSGALDVPAGLLVLAGGVRSASAHMAHASSLSLWKLILDGEPRAELQDFTTVLGDDASVAQLELESSSTGGSSGLWRSAKALLGLPTESETLTQGHIATLAISPDGQTLALTDRVGRLSLRLVDTSAVLIPWTLIADAPTRSVCWFRSHLVLAQSDGTLHTCTFNAESTALDTIQVAAASPLRVTGVAVAPRDASGFFYASRAMSGEVQMASFAELPLETVYERRISLGLFDEALALANEHGSLDRDLVHKAAAAIEPNVALRIDAHLRHISDVGYVQHLVASTLEASAADCAALWRFGLDLDPTFGVLGRLLDLLETYLALVHVETASPPAPALDQLLANESLSPFFHPSLLEAFLDATMYETALALAKDGRVAALSMLLERYGYELLPDRLALLSALPLTLDPVEYAHLLPCVVSHGVDAYYTWQHGAARMATLRPIPGVPMDENEWATHVEPLPAQANAIAAWVSDRAVAIETQFGQLESAKELLDLGLLCLGEDPARDDVAVLQGHVATFAAYVYDCCVDVPLEWTLTHWLTLSDAEKLSPLVSQPVDVAADVLARGLFSEAQLVKFLSGLSMDDVVHFKYVAEMVQRSCPRRSDRILKTDSLLLETALAACFGFTLAGRDAPTEFIELAWAIFESLPAQAPSGDALLTELMAQVDELQALMDGMERCAAYGLHYSPQELQTRAQDVAFATETLTHLGAVANDAVTVVKDAVDLVDLVFPIVSQDDATSLVLGALLSQPNADAAPALRALLPSNASEMIVAAATAHVQRANGATSPSLQPARTLLSWVDAPAANALQGVLDAADAMETWGHVSIAPRDLLCESSLDRLARIQRLLSLYPDSGAATHVDDLVRWLALEAHAVQIRVWATYALLSTRNFASAMHEAARLLEALPTADADLSMVFSLLLDVVSCSSCVDWAARAHLASQALVHVTDPTFWSVLLGWQTKLAALDRAATLLDLSPRDREAFADERHVSEHTWLLDQLSVYQEIVVDQPEAVLRAYQVALSLEAAFAEAGPSSLAKTNVARASLDALTPNGDASLALAYLADVSPETRHGLWLARFERAASDRETQAWIATLASTSLDGTIFADAFVSLEAASVHEATLDRLAAVERIDRPRFDSDEPYRYAMLSAVARADPALLTDAYMVADAFGMDHWQLNASFLEALLVSSDVREVELKKVHLPLPFRDQTTTVLSFALTKPSALVARLLKHTYAQVDAKDLVSLEFVWRLVSLAWQQEPTISLPLPIERVKLLIACAKELRKLRVTVDFKAFACFEKSLDMKAQAASAVQAILPILTGQNIRLVTSMLKRVHGIATSSVVLIYLDTVLAKSKADVALAYESCVPFASGLSTEHVLTFLHLLLDPTRSLALFGHEFETPHEVAPHVLPRKRVEILEDTYALLSARPDKQKGLALFEAQAPFVVLTALLSAWEIAVDVAFPLPDAKALPATRWLNAPLSLAQCHVVLTLLARLGLDADAVWTTSIDAALHDLSLDALTAYCQAKWAQNTETNAQWVARVRLPGFKTLPLDAVAPTEAKWLERVQACVKTSPRAHDLLRVLTANVPPAKLRSVDLSAMQAAASIVSTLRSVGDDESYAAHEAKVMHDVGPLFAHALHALPETVAANEALAWVLQQWQAYHQVTSARSWVAARDAAIVARLGLAETTPLDDAQEELNVAPLWQQLYARNGWTVPALTALLQSDAVAYASLRQDDAEALQRALPMGRLALGLLSPYASIHALLWTELTASTLAPSSLLETQLVLLRFEAWMELPSVLHQVLAANRSASKSELWLSSSMAFVVLAFLRRRDYVSASRAMSSFANLHPLLRNDLDAGLHVARNYVRATKGDDVPMAWQRHWPALVTQLEAALP</sequence>
<keyword evidence="2" id="KW-1185">Reference proteome</keyword>
<name>T0QC83_SAPDV</name>
<dbReference type="Proteomes" id="UP000030762">
    <property type="component" value="Unassembled WGS sequence"/>
</dbReference>
<dbReference type="GO" id="GO:0000149">
    <property type="term" value="F:SNARE binding"/>
    <property type="evidence" value="ECO:0007669"/>
    <property type="project" value="TreeGrafter"/>
</dbReference>
<dbReference type="PANTHER" id="PTHR15922">
    <property type="entry name" value="NEUROBLASTOMA-AMPLIFIED SEQUENCE"/>
    <property type="match status" value="1"/>
</dbReference>
<accession>T0QC83</accession>
<proteinExistence type="predicted"/>
<dbReference type="GO" id="GO:0070939">
    <property type="term" value="C:Dsl1/NZR complex"/>
    <property type="evidence" value="ECO:0007669"/>
    <property type="project" value="TreeGrafter"/>
</dbReference>
<dbReference type="RefSeq" id="XP_008611219.1">
    <property type="nucleotide sequence ID" value="XM_008612997.1"/>
</dbReference>
<evidence type="ECO:0000313" key="1">
    <source>
        <dbReference type="EMBL" id="EQC35469.1"/>
    </source>
</evidence>
<dbReference type="InParanoid" id="T0QC83"/>
<organism evidence="1 2">
    <name type="scientific">Saprolegnia diclina (strain VS20)</name>
    <dbReference type="NCBI Taxonomy" id="1156394"/>
    <lineage>
        <taxon>Eukaryota</taxon>
        <taxon>Sar</taxon>
        <taxon>Stramenopiles</taxon>
        <taxon>Oomycota</taxon>
        <taxon>Saprolegniomycetes</taxon>
        <taxon>Saprolegniales</taxon>
        <taxon>Saprolegniaceae</taxon>
        <taxon>Saprolegnia</taxon>
    </lineage>
</organism>
<evidence type="ECO:0000313" key="2">
    <source>
        <dbReference type="Proteomes" id="UP000030762"/>
    </source>
</evidence>
<dbReference type="PANTHER" id="PTHR15922:SF2">
    <property type="entry name" value="NBAS SUBUNIT OF NRZ TETHERING COMPLEX"/>
    <property type="match status" value="1"/>
</dbReference>
<dbReference type="OrthoDB" id="27490at2759"/>
<protein>
    <submittedName>
        <fullName evidence="1">Uncharacterized protein</fullName>
    </submittedName>
</protein>
<dbReference type="GO" id="GO:0006890">
    <property type="term" value="P:retrograde vesicle-mediated transport, Golgi to endoplasmic reticulum"/>
    <property type="evidence" value="ECO:0007669"/>
    <property type="project" value="TreeGrafter"/>
</dbReference>
<dbReference type="SUPFAM" id="SSF101908">
    <property type="entry name" value="Putative isomerase YbhE"/>
    <property type="match status" value="1"/>
</dbReference>
<gene>
    <name evidence="1" type="ORF">SDRG_07177</name>
</gene>
<dbReference type="GeneID" id="19947904"/>